<evidence type="ECO:0000313" key="5">
    <source>
        <dbReference type="Proteomes" id="UP000663829"/>
    </source>
</evidence>
<comment type="caution">
    <text evidence="2">The sequence shown here is derived from an EMBL/GenBank/DDBJ whole genome shotgun (WGS) entry which is preliminary data.</text>
</comment>
<evidence type="ECO:0000313" key="1">
    <source>
        <dbReference type="EMBL" id="CAF1042292.1"/>
    </source>
</evidence>
<dbReference type="Proteomes" id="UP000677228">
    <property type="component" value="Unassembled WGS sequence"/>
</dbReference>
<organism evidence="2 5">
    <name type="scientific">Didymodactylos carnosus</name>
    <dbReference type="NCBI Taxonomy" id="1234261"/>
    <lineage>
        <taxon>Eukaryota</taxon>
        <taxon>Metazoa</taxon>
        <taxon>Spiralia</taxon>
        <taxon>Gnathifera</taxon>
        <taxon>Rotifera</taxon>
        <taxon>Eurotatoria</taxon>
        <taxon>Bdelloidea</taxon>
        <taxon>Philodinida</taxon>
        <taxon>Philodinidae</taxon>
        <taxon>Didymodactylos</taxon>
    </lineage>
</organism>
<evidence type="ECO:0000313" key="4">
    <source>
        <dbReference type="EMBL" id="CAF4249280.1"/>
    </source>
</evidence>
<dbReference type="EMBL" id="CAJNOK010007712">
    <property type="protein sequence ID" value="CAF1042292.1"/>
    <property type="molecule type" value="Genomic_DNA"/>
</dbReference>
<dbReference type="Proteomes" id="UP000682733">
    <property type="component" value="Unassembled WGS sequence"/>
</dbReference>
<dbReference type="Proteomes" id="UP000681722">
    <property type="component" value="Unassembled WGS sequence"/>
</dbReference>
<evidence type="ECO:0000313" key="3">
    <source>
        <dbReference type="EMBL" id="CAF3810441.1"/>
    </source>
</evidence>
<gene>
    <name evidence="2" type="ORF">GPM918_LOCUS31642</name>
    <name evidence="1" type="ORF">OVA965_LOCUS16547</name>
    <name evidence="4" type="ORF">SRO942_LOCUS32291</name>
    <name evidence="3" type="ORF">TMI583_LOCUS16557</name>
</gene>
<dbReference type="InterPro" id="IPR009667">
    <property type="entry name" value="DUF1258"/>
</dbReference>
<dbReference type="Proteomes" id="UP000663829">
    <property type="component" value="Unassembled WGS sequence"/>
</dbReference>
<dbReference type="EMBL" id="CAJOBA010007724">
    <property type="protein sequence ID" value="CAF3810441.1"/>
    <property type="molecule type" value="Genomic_DNA"/>
</dbReference>
<dbReference type="AlphaFoldDB" id="A0A815ID73"/>
<name>A0A815ID73_9BILA</name>
<dbReference type="EMBL" id="CAJNOQ010015687">
    <property type="protein sequence ID" value="CAF1366543.1"/>
    <property type="molecule type" value="Genomic_DNA"/>
</dbReference>
<reference evidence="2" key="1">
    <citation type="submission" date="2021-02" db="EMBL/GenBank/DDBJ databases">
        <authorList>
            <person name="Nowell W R."/>
        </authorList>
    </citation>
    <scope>NUCLEOTIDE SEQUENCE</scope>
</reference>
<accession>A0A815ID73</accession>
<proteinExistence type="predicted"/>
<dbReference type="EMBL" id="CAJOBC010073052">
    <property type="protein sequence ID" value="CAF4249280.1"/>
    <property type="molecule type" value="Genomic_DNA"/>
</dbReference>
<dbReference type="Pfam" id="PF06869">
    <property type="entry name" value="DUF1258"/>
    <property type="match status" value="1"/>
</dbReference>
<keyword evidence="5" id="KW-1185">Reference proteome</keyword>
<sequence>MYYYDFLEKISVRRTQQTQEDIATSSVIFKVRRRQNNADMNFLAQFLHALNVSNAPLTWNSIKRKISLNKQFKSVHYNLCSNCGAIVNKGLTLCTTCKCSQLIDFFYYPLVEQIQHLLLINNIYSDMINTRVNNVKNLSCTQYGHILMAECADTSFTMLINADGVVTKNKNINLWPITFMVNKISLPRRRYTECVILGGVIPASIHPSNAVMATCLSIINEDLIQLEDGLEYFIPEYGRCTLKFFLIGSCSDKPAQSLIANMSGFNGAFGCGKCFAQGEVHHGTNTRGKRYNMRIFPYEQSERRNNSVCQKYWGLKQKGHCGPCVLTTYFDSKHRTHPSSLYKKIEQIDDALAHIRTPTTTSRRFRSIKKIKKFKANELKSLMHHGSTVLLEYMKPVYREHYSLLLAAVNLASQVSDRS</sequence>
<protein>
    <submittedName>
        <fullName evidence="2">Uncharacterized protein</fullName>
    </submittedName>
</protein>
<evidence type="ECO:0000313" key="2">
    <source>
        <dbReference type="EMBL" id="CAF1366543.1"/>
    </source>
</evidence>